<dbReference type="InterPro" id="IPR043519">
    <property type="entry name" value="NT_sf"/>
</dbReference>
<reference evidence="11" key="1">
    <citation type="submission" date="2023-03" db="EMBL/GenBank/DDBJ databases">
        <title>Mesosutterella sp. nov. isolated from porcine feces.</title>
        <authorList>
            <person name="Yu S."/>
        </authorList>
    </citation>
    <scope>NUCLEOTIDE SEQUENCE</scope>
    <source>
        <strain evidence="11">AGMB02718</strain>
    </source>
</reference>
<keyword evidence="5 7" id="KW-0460">Magnesium</keyword>
<evidence type="ECO:0000256" key="5">
    <source>
        <dbReference type="ARBA" id="ARBA00022842"/>
    </source>
</evidence>
<evidence type="ECO:0000256" key="8">
    <source>
        <dbReference type="SAM" id="Coils"/>
    </source>
</evidence>
<feature type="domain" description="Glutamate-ammonia ligase adenylyltransferase repeated" evidence="9">
    <location>
        <begin position="5"/>
        <end position="247"/>
    </location>
</feature>
<keyword evidence="2 7" id="KW-0548">Nucleotidyltransferase</keyword>
<proteinExistence type="inferred from homology"/>
<dbReference type="Gene3D" id="3.30.460.10">
    <property type="entry name" value="Beta Polymerase, domain 2"/>
    <property type="match status" value="2"/>
</dbReference>
<dbReference type="EC" id="2.7.7.89" evidence="7"/>
<dbReference type="GO" id="GO:0047388">
    <property type="term" value="F:[glutamine synthetase]-adenylyl-L-tyrosine phosphorylase activity"/>
    <property type="evidence" value="ECO:0007669"/>
    <property type="project" value="UniProtKB-EC"/>
</dbReference>
<evidence type="ECO:0000313" key="11">
    <source>
        <dbReference type="EMBL" id="MDL2059034.1"/>
    </source>
</evidence>
<dbReference type="EMBL" id="JAKZJU020000001">
    <property type="protein sequence ID" value="MDL2059034.1"/>
    <property type="molecule type" value="Genomic_DNA"/>
</dbReference>
<evidence type="ECO:0000313" key="12">
    <source>
        <dbReference type="Proteomes" id="UP001165481"/>
    </source>
</evidence>
<feature type="domain" description="PII-uridylyltransferase/Glutamine-synthetase adenylyltransferase" evidence="10">
    <location>
        <begin position="288"/>
        <end position="427"/>
    </location>
</feature>
<feature type="domain" description="Glutamate-ammonia ligase adenylyltransferase repeated" evidence="9">
    <location>
        <begin position="553"/>
        <end position="794"/>
    </location>
</feature>
<feature type="coiled-coil region" evidence="8">
    <location>
        <begin position="792"/>
        <end position="819"/>
    </location>
</feature>
<keyword evidence="11" id="KW-0436">Ligase</keyword>
<comment type="catalytic activity">
    <reaction evidence="7">
        <text>[glutamine synthetase]-L-tyrosine + ATP = [glutamine synthetase]-O(4)-(5'-adenylyl)-L-tyrosine + diphosphate</text>
        <dbReference type="Rhea" id="RHEA:18589"/>
        <dbReference type="Rhea" id="RHEA-COMP:10660"/>
        <dbReference type="Rhea" id="RHEA-COMP:10661"/>
        <dbReference type="ChEBI" id="CHEBI:30616"/>
        <dbReference type="ChEBI" id="CHEBI:33019"/>
        <dbReference type="ChEBI" id="CHEBI:46858"/>
        <dbReference type="ChEBI" id="CHEBI:83624"/>
        <dbReference type="EC" id="2.7.7.42"/>
    </reaction>
</comment>
<dbReference type="HAMAP" id="MF_00802">
    <property type="entry name" value="GlnE"/>
    <property type="match status" value="1"/>
</dbReference>
<name>A0ABT7IKZ2_9BURK</name>
<sequence length="942" mass="106166">MENSQFKSILSYSPFLRRSLAAVCGSEEESAQIETMKSLAAAAPDMEAIRASLSEVRDEEELALRMRELRRGLIMRLLVRDALRIGGYPEVVSSMTRFAEITVQAAVKCVVTSLAERFGVPCSETTGQPQDLLVVGMGKLGGAELNVSSDIDLIFLYDEDGETQESGGFKPRRSISNREFFERASRRIIPLLSDIRGCGFVFRVDMRLRPDGDSGPMACSSGMLEEYLYTEGREWERFAWIKARIVSSPVFSSEQQFRGQCSSVASLVRPFVYRKYVDFSAVSSLARLHDMIRAESRRRELQHRGRGVDIKIGAGGIREIEFIAQTYQLIRGGRDPQLRSRSTLQTLTYLSERGILTQEKSERLKRGYVFLRSLEHAIQYVDDQQTQLWPSDPQARARVAGLMGEDPGRLDAKLSEIRGFVSETFDSIFHARDGEDGAAPSGWPEGWLSGAPGVEKDLAAKIASLGYDHAPELAERVLLMMRSKTLGRSNGALERMGSVVETVFEHCAGWAGQDSSTVGSGEELDRCLRLLEVIAGRPTYVALLYQYPDMLRRVGRVLASSRWAADYLTEHPIILDELLDQRVEEFSNDTPVDWSRWRQGLERDLEAFGDDQERQLNLLRDAHHGAVFRLLMADLDRRLSTERLADQLSALADTVIELVMDLAWKSLSRRFEGEPRFAVIAYGKLGGKELGYASDLDLIYLYDDDRPDAELVYSRLVRRMMNWLSMQTSSGRLFEVDLRLRPNGDDGLLVSPFDLWKAYERNEDGKGAWTWELQALTRARFCAGDRSIGARFEKERREILRMKRDRAKLAREILEMRERMLEGHRNPTPLFDIKHDRGGMVDIEFAVQYLVLACSCDKPELLDNLGNIRLLAIAGEQGLIPGEIAAGAAAAYRRYREIQREVRLARGDGPVRVEPGQMGPEREAVLRLWSAVFGVAGPSPAK</sequence>
<comment type="cofactor">
    <cofactor evidence="7">
        <name>Mg(2+)</name>
        <dbReference type="ChEBI" id="CHEBI:18420"/>
    </cofactor>
</comment>
<dbReference type="Gene3D" id="1.20.120.330">
    <property type="entry name" value="Nucleotidyltransferases domain 2"/>
    <property type="match status" value="2"/>
</dbReference>
<evidence type="ECO:0000256" key="6">
    <source>
        <dbReference type="ARBA" id="ARBA00023268"/>
    </source>
</evidence>
<keyword evidence="3 7" id="KW-0547">Nucleotide-binding</keyword>
<feature type="region of interest" description="Adenylyl removase" evidence="7">
    <location>
        <begin position="1"/>
        <end position="433"/>
    </location>
</feature>
<dbReference type="InterPro" id="IPR023057">
    <property type="entry name" value="GlnE"/>
</dbReference>
<dbReference type="GO" id="GO:0016874">
    <property type="term" value="F:ligase activity"/>
    <property type="evidence" value="ECO:0007669"/>
    <property type="project" value="UniProtKB-KW"/>
</dbReference>
<evidence type="ECO:0000259" key="10">
    <source>
        <dbReference type="Pfam" id="PF08335"/>
    </source>
</evidence>
<comment type="caution">
    <text evidence="11">The sequence shown here is derived from an EMBL/GenBank/DDBJ whole genome shotgun (WGS) entry which is preliminary data.</text>
</comment>
<comment type="function">
    <text evidence="7">Involved in the regulation of glutamine synthetase GlnA, a key enzyme in the process to assimilate ammonia. When cellular nitrogen levels are high, the C-terminal adenylyl transferase (AT) inactivates GlnA by covalent transfer of an adenylyl group from ATP to specific tyrosine residue of GlnA, thus reducing its activity. Conversely, when nitrogen levels are low, the N-terminal adenylyl removase (AR) activates GlnA by removing the adenylyl group by phosphorolysis, increasing its activity. The regulatory region of GlnE binds the signal transduction protein PII (GlnB) which indicates the nitrogen status of the cell.</text>
</comment>
<dbReference type="RefSeq" id="WP_243377673.1">
    <property type="nucleotide sequence ID" value="NZ_JAKZJU020000001.1"/>
</dbReference>
<dbReference type="EC" id="2.7.7.42" evidence="7"/>
<dbReference type="Proteomes" id="UP001165481">
    <property type="component" value="Unassembled WGS sequence"/>
</dbReference>
<evidence type="ECO:0000256" key="4">
    <source>
        <dbReference type="ARBA" id="ARBA00022840"/>
    </source>
</evidence>
<comment type="catalytic activity">
    <reaction evidence="7">
        <text>[glutamine synthetase]-O(4)-(5'-adenylyl)-L-tyrosine + phosphate = [glutamine synthetase]-L-tyrosine + ADP</text>
        <dbReference type="Rhea" id="RHEA:43716"/>
        <dbReference type="Rhea" id="RHEA-COMP:10660"/>
        <dbReference type="Rhea" id="RHEA-COMP:10661"/>
        <dbReference type="ChEBI" id="CHEBI:43474"/>
        <dbReference type="ChEBI" id="CHEBI:46858"/>
        <dbReference type="ChEBI" id="CHEBI:83624"/>
        <dbReference type="ChEBI" id="CHEBI:456216"/>
        <dbReference type="EC" id="2.7.7.89"/>
    </reaction>
</comment>
<dbReference type="Pfam" id="PF03710">
    <property type="entry name" value="GlnE"/>
    <property type="match status" value="2"/>
</dbReference>
<feature type="region of interest" description="Adenylyl transferase" evidence="7">
    <location>
        <begin position="441"/>
        <end position="942"/>
    </location>
</feature>
<dbReference type="SUPFAM" id="SSF81593">
    <property type="entry name" value="Nucleotidyltransferase substrate binding subunit/domain"/>
    <property type="match status" value="2"/>
</dbReference>
<comment type="similarity">
    <text evidence="7">Belongs to the GlnE family.</text>
</comment>
<evidence type="ECO:0000256" key="2">
    <source>
        <dbReference type="ARBA" id="ARBA00022695"/>
    </source>
</evidence>
<organism evidence="11 12">
    <name type="scientific">Mesosutterella faecium</name>
    <dbReference type="NCBI Taxonomy" id="2925194"/>
    <lineage>
        <taxon>Bacteria</taxon>
        <taxon>Pseudomonadati</taxon>
        <taxon>Pseudomonadota</taxon>
        <taxon>Betaproteobacteria</taxon>
        <taxon>Burkholderiales</taxon>
        <taxon>Sutterellaceae</taxon>
        <taxon>Mesosutterella</taxon>
    </lineage>
</organism>
<keyword evidence="8" id="KW-0175">Coiled coil</keyword>
<keyword evidence="12" id="KW-1185">Reference proteome</keyword>
<keyword evidence="4 7" id="KW-0067">ATP-binding</keyword>
<dbReference type="CDD" id="cd05401">
    <property type="entry name" value="NT_GlnE_GlnD_like"/>
    <property type="match status" value="2"/>
</dbReference>
<evidence type="ECO:0000256" key="3">
    <source>
        <dbReference type="ARBA" id="ARBA00022741"/>
    </source>
</evidence>
<protein>
    <recommendedName>
        <fullName evidence="7">Bifunctional glutamine synthetase adenylyltransferase/adenylyl-removing enzyme</fullName>
    </recommendedName>
    <alternativeName>
        <fullName evidence="7">ATP:glutamine synthetase adenylyltransferase</fullName>
    </alternativeName>
    <alternativeName>
        <fullName evidence="7">ATase</fullName>
    </alternativeName>
    <domain>
        <recommendedName>
            <fullName evidence="7">Glutamine synthetase adenylyl-L-tyrosine phosphorylase</fullName>
            <ecNumber evidence="7">2.7.7.89</ecNumber>
        </recommendedName>
        <alternativeName>
            <fullName evidence="7">Adenylyl removase</fullName>
            <shortName evidence="7">AR</shortName>
            <shortName evidence="7">AT-N</shortName>
        </alternativeName>
    </domain>
    <domain>
        <recommendedName>
            <fullName evidence="7">Glutamine synthetase adenylyl transferase</fullName>
            <ecNumber evidence="7">2.7.7.42</ecNumber>
        </recommendedName>
        <alternativeName>
            <fullName evidence="7">Adenylyl transferase</fullName>
            <shortName evidence="7">AT</shortName>
            <shortName evidence="7">AT-C</shortName>
        </alternativeName>
    </domain>
</protein>
<accession>A0ABT7IKZ2</accession>
<evidence type="ECO:0000259" key="9">
    <source>
        <dbReference type="Pfam" id="PF03710"/>
    </source>
</evidence>
<dbReference type="GO" id="GO:0008882">
    <property type="term" value="F:[glutamate-ammonia-ligase] adenylyltransferase activity"/>
    <property type="evidence" value="ECO:0007669"/>
    <property type="project" value="UniProtKB-EC"/>
</dbReference>
<dbReference type="SUPFAM" id="SSF81301">
    <property type="entry name" value="Nucleotidyltransferase"/>
    <property type="match status" value="2"/>
</dbReference>
<dbReference type="NCBIfam" id="NF008292">
    <property type="entry name" value="PRK11072.1"/>
    <property type="match status" value="1"/>
</dbReference>
<dbReference type="Pfam" id="PF08335">
    <property type="entry name" value="GlnD_UR_UTase"/>
    <property type="match status" value="1"/>
</dbReference>
<dbReference type="Gene3D" id="1.20.120.1510">
    <property type="match status" value="1"/>
</dbReference>
<dbReference type="InterPro" id="IPR013546">
    <property type="entry name" value="PII_UdlTrfase/GS_AdlTrfase"/>
</dbReference>
<evidence type="ECO:0000256" key="1">
    <source>
        <dbReference type="ARBA" id="ARBA00022679"/>
    </source>
</evidence>
<dbReference type="PANTHER" id="PTHR30621:SF0">
    <property type="entry name" value="BIFUNCTIONAL GLUTAMINE SYNTHETASE ADENYLYLTRANSFERASE_ADENYLYL-REMOVING ENZYME"/>
    <property type="match status" value="1"/>
</dbReference>
<gene>
    <name evidence="7 11" type="primary">glnE</name>
    <name evidence="11" type="ORF">MUN46_003625</name>
</gene>
<dbReference type="InterPro" id="IPR005190">
    <property type="entry name" value="GlnE_rpt_dom"/>
</dbReference>
<evidence type="ECO:0000256" key="7">
    <source>
        <dbReference type="HAMAP-Rule" id="MF_00802"/>
    </source>
</evidence>
<keyword evidence="6 7" id="KW-0511">Multifunctional enzyme</keyword>
<keyword evidence="1 7" id="KW-0808">Transferase</keyword>
<dbReference type="PANTHER" id="PTHR30621">
    <property type="entry name" value="GLUTAMINE SYNTHETASE ADENYLYLTRANSFERASE"/>
    <property type="match status" value="1"/>
</dbReference>